<dbReference type="PIRSF" id="PIRSF021362">
    <property type="entry name" value="UCP021362_HAD"/>
    <property type="match status" value="1"/>
</dbReference>
<dbReference type="AlphaFoldDB" id="A0A2H0XY95"/>
<proteinExistence type="inferred from homology"/>
<accession>A0A2H0XY95</accession>
<dbReference type="InterPro" id="IPR023214">
    <property type="entry name" value="HAD_sf"/>
</dbReference>
<dbReference type="GO" id="GO:0009264">
    <property type="term" value="P:deoxyribonucleotide catabolic process"/>
    <property type="evidence" value="ECO:0007669"/>
    <property type="project" value="InterPro"/>
</dbReference>
<organism evidence="5 6">
    <name type="scientific">Candidatus Saganbacteria bacterium CG08_land_8_20_14_0_20_45_16</name>
    <dbReference type="NCBI Taxonomy" id="2014293"/>
    <lineage>
        <taxon>Bacteria</taxon>
        <taxon>Bacillati</taxon>
        <taxon>Saganbacteria</taxon>
    </lineage>
</organism>
<dbReference type="Gene3D" id="3.40.50.1000">
    <property type="entry name" value="HAD superfamily/HAD-like"/>
    <property type="match status" value="1"/>
</dbReference>
<comment type="similarity">
    <text evidence="1 3">Belongs to the 5'(3')-deoxyribonucleotidase family.</text>
</comment>
<reference evidence="5 6" key="1">
    <citation type="submission" date="2017-09" db="EMBL/GenBank/DDBJ databases">
        <title>Depth-based differentiation of microbial function through sediment-hosted aquifers and enrichment of novel symbionts in the deep terrestrial subsurface.</title>
        <authorList>
            <person name="Probst A.J."/>
            <person name="Ladd B."/>
            <person name="Jarett J.K."/>
            <person name="Geller-Mcgrath D.E."/>
            <person name="Sieber C.M."/>
            <person name="Emerson J.B."/>
            <person name="Anantharaman K."/>
            <person name="Thomas B.C."/>
            <person name="Malmstrom R."/>
            <person name="Stieglmeier M."/>
            <person name="Klingl A."/>
            <person name="Woyke T."/>
            <person name="Ryan C.M."/>
            <person name="Banfield J.F."/>
        </authorList>
    </citation>
    <scope>NUCLEOTIDE SEQUENCE [LARGE SCALE GENOMIC DNA]</scope>
    <source>
        <strain evidence="5">CG08_land_8_20_14_0_20_45_16</strain>
    </source>
</reference>
<name>A0A2H0XY95_UNCSA</name>
<dbReference type="SUPFAM" id="SSF56784">
    <property type="entry name" value="HAD-like"/>
    <property type="match status" value="1"/>
</dbReference>
<dbReference type="Proteomes" id="UP000231343">
    <property type="component" value="Unassembled WGS sequence"/>
</dbReference>
<feature type="active site" description="Nucleophile" evidence="4">
    <location>
        <position position="6"/>
    </location>
</feature>
<dbReference type="PANTHER" id="PTHR35134:SF2">
    <property type="entry name" value="NUCLEOTIDASE YQFW-RELATED"/>
    <property type="match status" value="1"/>
</dbReference>
<protein>
    <recommendedName>
        <fullName evidence="3">Nucleotidase</fullName>
        <ecNumber evidence="3">3.1.3.-</ecNumber>
    </recommendedName>
</protein>
<gene>
    <name evidence="5" type="ORF">COT42_06210</name>
</gene>
<dbReference type="InterPro" id="IPR036412">
    <property type="entry name" value="HAD-like_sf"/>
</dbReference>
<dbReference type="EC" id="3.1.3.-" evidence="3"/>
<evidence type="ECO:0000256" key="4">
    <source>
        <dbReference type="PIRSR" id="PIRSR610708-1"/>
    </source>
</evidence>
<evidence type="ECO:0000313" key="5">
    <source>
        <dbReference type="EMBL" id="PIS29089.1"/>
    </source>
</evidence>
<feature type="active site" description="Proton donor" evidence="4">
    <location>
        <position position="8"/>
    </location>
</feature>
<evidence type="ECO:0000313" key="6">
    <source>
        <dbReference type="Proteomes" id="UP000231343"/>
    </source>
</evidence>
<dbReference type="GO" id="GO:0008253">
    <property type="term" value="F:5'-nucleotidase activity"/>
    <property type="evidence" value="ECO:0007669"/>
    <property type="project" value="InterPro"/>
</dbReference>
<sequence>MNIGIDIDNVIADTYTDLSSFFHNFMGKEHTPFEVVEIMRWRKLLMWRYFARAWRQKVMTTIPLINGAAPVIREWYQKHNISLVTSRTIIFGRQTKKWLKEHDIPYHKLHHAKETTKYTKVKNCQLFIEDNLEEALVLANHCDKVFLFDQPWNRQPVKPNNIIRVSSWQEILKKA</sequence>
<evidence type="ECO:0000256" key="2">
    <source>
        <dbReference type="ARBA" id="ARBA00022801"/>
    </source>
</evidence>
<dbReference type="EMBL" id="PEYM01000102">
    <property type="protein sequence ID" value="PIS29089.1"/>
    <property type="molecule type" value="Genomic_DNA"/>
</dbReference>
<dbReference type="InterPro" id="IPR010708">
    <property type="entry name" value="5'(3')-deoxyribonucleotidase"/>
</dbReference>
<evidence type="ECO:0000256" key="1">
    <source>
        <dbReference type="ARBA" id="ARBA00009589"/>
    </source>
</evidence>
<keyword evidence="2 3" id="KW-0378">Hydrolase</keyword>
<dbReference type="Pfam" id="PF06941">
    <property type="entry name" value="NT5C"/>
    <property type="match status" value="1"/>
</dbReference>
<dbReference type="InterPro" id="IPR052419">
    <property type="entry name" value="5_3-deoxyribonucleotidase-like"/>
</dbReference>
<dbReference type="PANTHER" id="PTHR35134">
    <property type="entry name" value="NUCLEOTIDASE YQFW-RELATED"/>
    <property type="match status" value="1"/>
</dbReference>
<dbReference type="InterPro" id="IPR009206">
    <property type="entry name" value="Nucleotidase_putative"/>
</dbReference>
<evidence type="ECO:0000256" key="3">
    <source>
        <dbReference type="PIRNR" id="PIRNR021362"/>
    </source>
</evidence>
<comment type="caution">
    <text evidence="5">The sequence shown here is derived from an EMBL/GenBank/DDBJ whole genome shotgun (WGS) entry which is preliminary data.</text>
</comment>